<keyword evidence="3" id="KW-0677">Repeat</keyword>
<dbReference type="InterPro" id="IPR032675">
    <property type="entry name" value="LRR_dom_sf"/>
</dbReference>
<evidence type="ECO:0000256" key="2">
    <source>
        <dbReference type="ARBA" id="ARBA00022729"/>
    </source>
</evidence>
<evidence type="ECO:0000256" key="3">
    <source>
        <dbReference type="ARBA" id="ARBA00022737"/>
    </source>
</evidence>
<keyword evidence="2 4" id="KW-0732">Signal</keyword>
<feature type="signal peptide" evidence="4">
    <location>
        <begin position="1"/>
        <end position="20"/>
    </location>
</feature>
<reference evidence="5" key="1">
    <citation type="submission" date="2021-03" db="EMBL/GenBank/DDBJ databases">
        <title>Chromosome level genome of the anhydrobiotic midge Polypedilum vanderplanki.</title>
        <authorList>
            <person name="Yoshida Y."/>
            <person name="Kikawada T."/>
            <person name="Gusev O."/>
        </authorList>
    </citation>
    <scope>NUCLEOTIDE SEQUENCE</scope>
    <source>
        <strain evidence="5">NIAS01</strain>
        <tissue evidence="5">Whole body or cell culture</tissue>
    </source>
</reference>
<accession>A0A9J6BHH2</accession>
<dbReference type="AlphaFoldDB" id="A0A9J6BHH2"/>
<dbReference type="InterPro" id="IPR003591">
    <property type="entry name" value="Leu-rich_rpt_typical-subtyp"/>
</dbReference>
<gene>
    <name evidence="5" type="ORF">PVAND_016876</name>
</gene>
<organism evidence="5 6">
    <name type="scientific">Polypedilum vanderplanki</name>
    <name type="common">Sleeping chironomid midge</name>
    <dbReference type="NCBI Taxonomy" id="319348"/>
    <lineage>
        <taxon>Eukaryota</taxon>
        <taxon>Metazoa</taxon>
        <taxon>Ecdysozoa</taxon>
        <taxon>Arthropoda</taxon>
        <taxon>Hexapoda</taxon>
        <taxon>Insecta</taxon>
        <taxon>Pterygota</taxon>
        <taxon>Neoptera</taxon>
        <taxon>Endopterygota</taxon>
        <taxon>Diptera</taxon>
        <taxon>Nematocera</taxon>
        <taxon>Chironomoidea</taxon>
        <taxon>Chironomidae</taxon>
        <taxon>Chironominae</taxon>
        <taxon>Polypedilum</taxon>
        <taxon>Polypedilum</taxon>
    </lineage>
</organism>
<dbReference type="Gene3D" id="3.80.10.10">
    <property type="entry name" value="Ribonuclease Inhibitor"/>
    <property type="match status" value="1"/>
</dbReference>
<evidence type="ECO:0000256" key="4">
    <source>
        <dbReference type="SAM" id="SignalP"/>
    </source>
</evidence>
<dbReference type="Proteomes" id="UP001107558">
    <property type="component" value="Chromosome 4"/>
</dbReference>
<keyword evidence="6" id="KW-1185">Reference proteome</keyword>
<dbReference type="SMART" id="SM00369">
    <property type="entry name" value="LRR_TYP"/>
    <property type="match status" value="3"/>
</dbReference>
<feature type="chain" id="PRO_5039932165" evidence="4">
    <location>
        <begin position="21"/>
        <end position="256"/>
    </location>
</feature>
<dbReference type="PROSITE" id="PS51450">
    <property type="entry name" value="LRR"/>
    <property type="match status" value="1"/>
</dbReference>
<dbReference type="OrthoDB" id="6681239at2759"/>
<dbReference type="InterPro" id="IPR050328">
    <property type="entry name" value="Dev_Immune_Receptor"/>
</dbReference>
<dbReference type="InterPro" id="IPR001611">
    <property type="entry name" value="Leu-rich_rpt"/>
</dbReference>
<dbReference type="EMBL" id="JADBJN010000004">
    <property type="protein sequence ID" value="KAG5668971.1"/>
    <property type="molecule type" value="Genomic_DNA"/>
</dbReference>
<dbReference type="SUPFAM" id="SSF52058">
    <property type="entry name" value="L domain-like"/>
    <property type="match status" value="1"/>
</dbReference>
<sequence>MKILFKLVFFGFVFFSFVNADESEEIFEVECEFFEYKNISYHCEIRNLEISARNSKLIFQNSSKKSVALEKVVSIGIVDSNVPFLPNFSDFVQKFPNLEEFSIQLSNLKYLERSKFLILKNLKILVLSDNEIKKLPDNIFDDLEDLEFLSLDSNKITELNENLLKNLKNLKGFFACCNEIEVLHSNLFENNQKLQDVILFGNKIKKIQIDFEKLKEIKQIWLNYNVCIDEYFCDYENDCKKKFSVEKFQEIVRKNC</sequence>
<dbReference type="GO" id="GO:0031012">
    <property type="term" value="C:extracellular matrix"/>
    <property type="evidence" value="ECO:0007669"/>
    <property type="project" value="TreeGrafter"/>
</dbReference>
<dbReference type="PANTHER" id="PTHR24373:SF370">
    <property type="entry name" value="FISH-LIPS, ISOFORM E"/>
    <property type="match status" value="1"/>
</dbReference>
<comment type="caution">
    <text evidence="5">The sequence shown here is derived from an EMBL/GenBank/DDBJ whole genome shotgun (WGS) entry which is preliminary data.</text>
</comment>
<evidence type="ECO:0000256" key="1">
    <source>
        <dbReference type="ARBA" id="ARBA00022614"/>
    </source>
</evidence>
<evidence type="ECO:0000313" key="5">
    <source>
        <dbReference type="EMBL" id="KAG5668971.1"/>
    </source>
</evidence>
<keyword evidence="1" id="KW-0433">Leucine-rich repeat</keyword>
<dbReference type="GO" id="GO:0005615">
    <property type="term" value="C:extracellular space"/>
    <property type="evidence" value="ECO:0007669"/>
    <property type="project" value="TreeGrafter"/>
</dbReference>
<proteinExistence type="predicted"/>
<dbReference type="PANTHER" id="PTHR24373">
    <property type="entry name" value="SLIT RELATED LEUCINE-RICH REPEAT NEURONAL PROTEIN"/>
    <property type="match status" value="1"/>
</dbReference>
<dbReference type="Pfam" id="PF13855">
    <property type="entry name" value="LRR_8"/>
    <property type="match status" value="1"/>
</dbReference>
<name>A0A9J6BHH2_POLVA</name>
<evidence type="ECO:0000313" key="6">
    <source>
        <dbReference type="Proteomes" id="UP001107558"/>
    </source>
</evidence>
<protein>
    <submittedName>
        <fullName evidence="5">Uncharacterized protein</fullName>
    </submittedName>
</protein>